<organism evidence="1 2">
    <name type="scientific">Candidatus Abyssobacteria bacterium SURF_17</name>
    <dbReference type="NCBI Taxonomy" id="2093361"/>
    <lineage>
        <taxon>Bacteria</taxon>
        <taxon>Pseudomonadati</taxon>
        <taxon>Candidatus Hydrogenedentota</taxon>
        <taxon>Candidatus Abyssobacteria</taxon>
    </lineage>
</organism>
<gene>
    <name evidence="1" type="ORF">C4532_14035</name>
</gene>
<dbReference type="AlphaFoldDB" id="A0A419EUT3"/>
<accession>A0A419EUT3</accession>
<evidence type="ECO:0000313" key="1">
    <source>
        <dbReference type="EMBL" id="RJP67863.1"/>
    </source>
</evidence>
<proteinExistence type="predicted"/>
<sequence>MKIAAYYLVCLAIAPILSLPIIGMDSVFAHASRSKPYAVVFSNQHRRTVQNHNNAIRIVSMGDSNYFYPVDTDVHPSVSRIFLEENIEESFCAHGGDVKVDVIDWAFVGARMFHFYCLYYEALRYSPHIIIVPINWKWFAKIAATEEYWFPELTALVPVRSRDLDGSDMNPLTSRGISTMKQIEYKAHYYFLFPIGIKAWAIENKKGFFDNPTARAMFIKKQMERKTAVPLPPEFGEEETKSRKRFIADRSRVASRFPMDISESNLTFRDLCALADVASKHGTHVLFYIWPMDREYLTDMGAWDQSAFEVSRERIINATHKRNVHFVDYSGLLQREHFYDWGAHCVREGRIKVGQALAPEIVAILKNASVNSWNE</sequence>
<dbReference type="SUPFAM" id="SSF52266">
    <property type="entry name" value="SGNH hydrolase"/>
    <property type="match status" value="1"/>
</dbReference>
<reference evidence="1 2" key="1">
    <citation type="journal article" date="2017" name="ISME J.">
        <title>Energy and carbon metabolisms in a deep terrestrial subsurface fluid microbial community.</title>
        <authorList>
            <person name="Momper L."/>
            <person name="Jungbluth S.P."/>
            <person name="Lee M.D."/>
            <person name="Amend J.P."/>
        </authorList>
    </citation>
    <scope>NUCLEOTIDE SEQUENCE [LARGE SCALE GENOMIC DNA]</scope>
    <source>
        <strain evidence="1">SURF_17</strain>
    </source>
</reference>
<protein>
    <submittedName>
        <fullName evidence="1">Uncharacterized protein</fullName>
    </submittedName>
</protein>
<dbReference type="Proteomes" id="UP000285961">
    <property type="component" value="Unassembled WGS sequence"/>
</dbReference>
<comment type="caution">
    <text evidence="1">The sequence shown here is derived from an EMBL/GenBank/DDBJ whole genome shotgun (WGS) entry which is preliminary data.</text>
</comment>
<name>A0A419EUT3_9BACT</name>
<dbReference type="EMBL" id="QZKI01000098">
    <property type="protein sequence ID" value="RJP67863.1"/>
    <property type="molecule type" value="Genomic_DNA"/>
</dbReference>
<evidence type="ECO:0000313" key="2">
    <source>
        <dbReference type="Proteomes" id="UP000285961"/>
    </source>
</evidence>